<reference evidence="4" key="1">
    <citation type="journal article" date="2019" name="Sci. Rep.">
        <title>Draft genome of Tanacetum cinerariifolium, the natural source of mosquito coil.</title>
        <authorList>
            <person name="Yamashiro T."/>
            <person name="Shiraishi A."/>
            <person name="Satake H."/>
            <person name="Nakayama K."/>
        </authorList>
    </citation>
    <scope>NUCLEOTIDE SEQUENCE</scope>
</reference>
<dbReference type="PANTHER" id="PTHR31099">
    <property type="entry name" value="OS06G0165300 PROTEIN"/>
    <property type="match status" value="1"/>
</dbReference>
<evidence type="ECO:0000256" key="2">
    <source>
        <dbReference type="SAM" id="MobiDB-lite"/>
    </source>
</evidence>
<gene>
    <name evidence="4" type="ORF">Tci_048021</name>
</gene>
<dbReference type="EMBL" id="BKCJ010007201">
    <property type="protein sequence ID" value="GEU76043.1"/>
    <property type="molecule type" value="Genomic_DNA"/>
</dbReference>
<protein>
    <submittedName>
        <fullName evidence="4">Transposase (Putative), gypsy type</fullName>
    </submittedName>
</protein>
<proteinExistence type="predicted"/>
<feature type="domain" description="Transposase (putative) gypsy type" evidence="3">
    <location>
        <begin position="36"/>
        <end position="93"/>
    </location>
</feature>
<sequence>MFHIPDEVHPQLPSPNQTIHEMPTDKIGAYTRFFKYANFRLPISTFLVNVLKHYRLHISQLAVIGAAKVSHFEILCRVYGFEPTVGLFRCFYVNSRNKGWMSYSKRQEIDLVSFIRTIDPTKVRINKRQRDEDEPKLLETIVGRVVSLLPVTPDRSSGELKASVDNLFDDGGSGEQSKQGDSASDGHGVGIDVVAEPIVEDVDPAQLSAKRNEKPKLLMLSLIQRLFAKAVQNAKVSGGIMPTLPFVSFFVSTTPEREDGDHTELLAGANLHVIGAQQRFIISSESSDHSGVNIAEVESDFVVRTSMPIITSATTTTPTADHAAIAKENLLAPMYLVLILLSRSEVILFLTPFLIVLVATSSLVMVDEFAPLKFFASIHGMDHDQLFTEFNVGGANQISFSAEVRMRAEYHIIEKRRLKAVVEKKNQILKARDEEIENIKARLLLKEAKATKAICLRAETSKLEAAEKSLRDEVTALNERNTIPEKERNALDKVTDLQAVVVSKDRELILPPSLLLSNLTMTTLLIRYVHELQFSSSELKEKLSNYENLTERLEEFQDAQLKVVNDKFDKLYDDFVEVTLHLEERFYPHLLTTIDGRRWLLTHGMEFAIVKCLNSLEYLSALGTTVSKAIEKGIQDGLTARIIHGRKGRVLIDVDAHNPAAEADYVSAMQQLQSVNFSLLAELKANKDASIEAVINILRLKEHLAARENIMSHRSLFQDVFVPLAEPLSAAALTGMEGTFSVAPATVDLTTSLSVTLASADTVTPLSIDDYGVMGTNDQSAVNESVVDEDANPFPNVKDAELNIPQ</sequence>
<feature type="region of interest" description="Disordered" evidence="2">
    <location>
        <begin position="154"/>
        <end position="187"/>
    </location>
</feature>
<name>A0A6L2MQ05_TANCI</name>
<dbReference type="Pfam" id="PF04195">
    <property type="entry name" value="Transposase_28"/>
    <property type="match status" value="1"/>
</dbReference>
<comment type="caution">
    <text evidence="4">The sequence shown here is derived from an EMBL/GenBank/DDBJ whole genome shotgun (WGS) entry which is preliminary data.</text>
</comment>
<feature type="coiled-coil region" evidence="1">
    <location>
        <begin position="532"/>
        <end position="559"/>
    </location>
</feature>
<keyword evidence="1" id="KW-0175">Coiled coil</keyword>
<evidence type="ECO:0000259" key="3">
    <source>
        <dbReference type="Pfam" id="PF04195"/>
    </source>
</evidence>
<dbReference type="AlphaFoldDB" id="A0A6L2MQ05"/>
<evidence type="ECO:0000256" key="1">
    <source>
        <dbReference type="SAM" id="Coils"/>
    </source>
</evidence>
<dbReference type="InterPro" id="IPR007321">
    <property type="entry name" value="Transposase_28"/>
</dbReference>
<organism evidence="4">
    <name type="scientific">Tanacetum cinerariifolium</name>
    <name type="common">Dalmatian daisy</name>
    <name type="synonym">Chrysanthemum cinerariifolium</name>
    <dbReference type="NCBI Taxonomy" id="118510"/>
    <lineage>
        <taxon>Eukaryota</taxon>
        <taxon>Viridiplantae</taxon>
        <taxon>Streptophyta</taxon>
        <taxon>Embryophyta</taxon>
        <taxon>Tracheophyta</taxon>
        <taxon>Spermatophyta</taxon>
        <taxon>Magnoliopsida</taxon>
        <taxon>eudicotyledons</taxon>
        <taxon>Gunneridae</taxon>
        <taxon>Pentapetalae</taxon>
        <taxon>asterids</taxon>
        <taxon>campanulids</taxon>
        <taxon>Asterales</taxon>
        <taxon>Asteraceae</taxon>
        <taxon>Asteroideae</taxon>
        <taxon>Anthemideae</taxon>
        <taxon>Anthemidinae</taxon>
        <taxon>Tanacetum</taxon>
    </lineage>
</organism>
<dbReference type="PANTHER" id="PTHR31099:SF49">
    <property type="entry name" value="MYOSIN HEAVY CHAIN-LIKE PROTEIN"/>
    <property type="match status" value="1"/>
</dbReference>
<evidence type="ECO:0000313" key="4">
    <source>
        <dbReference type="EMBL" id="GEU76043.1"/>
    </source>
</evidence>
<accession>A0A6L2MQ05</accession>